<reference evidence="3 4" key="1">
    <citation type="submission" date="2021-03" db="EMBL/GenBank/DDBJ databases">
        <title>Pseudidiomarina terrestris, a new bacterium isolated from saline soil.</title>
        <authorList>
            <person name="Galisteo C."/>
            <person name="De La Haba R."/>
            <person name="Sanchez-Porro C."/>
            <person name="Ventosa A."/>
        </authorList>
    </citation>
    <scope>NUCLEOTIDE SEQUENCE [LARGE SCALE GENOMIC DNA]</scope>
    <source>
        <strain evidence="1 4">1APP75-32.1</strain>
        <strain evidence="3">1APR75-15</strain>
        <strain evidence="2">1ASR75-15</strain>
    </source>
</reference>
<comment type="caution">
    <text evidence="1">The sequence shown here is derived from an EMBL/GenBank/DDBJ whole genome shotgun (WGS) entry which is preliminary data.</text>
</comment>
<evidence type="ECO:0008006" key="5">
    <source>
        <dbReference type="Google" id="ProtNLM"/>
    </source>
</evidence>
<evidence type="ECO:0000313" key="3">
    <source>
        <dbReference type="Proteomes" id="UP001169491"/>
    </source>
</evidence>
<evidence type="ECO:0000313" key="1">
    <source>
        <dbReference type="EMBL" id="MDN7124148.1"/>
    </source>
</evidence>
<protein>
    <recommendedName>
        <fullName evidence="5">GIY-YIG domain-containing protein</fullName>
    </recommendedName>
</protein>
<keyword evidence="3" id="KW-1185">Reference proteome</keyword>
<dbReference type="Proteomes" id="UP001169492">
    <property type="component" value="Unassembled WGS sequence"/>
</dbReference>
<sequence>MITIDEIIEKALRLGHKTAEGILFHEDETVSTNKLAFDALSDVSLHTFENLEALKRSPGLYQIHTFDGIPLKVGIAANLRRRLTQHARSLQSKLKPIAACAVSDPYRLRSKQSILAKHLYFVDR</sequence>
<proteinExistence type="predicted"/>
<name>A0AAW7QYK3_9GAMM</name>
<dbReference type="RefSeq" id="WP_301774254.1">
    <property type="nucleotide sequence ID" value="NZ_JAGGJB010000002.1"/>
</dbReference>
<evidence type="ECO:0000313" key="4">
    <source>
        <dbReference type="Proteomes" id="UP001169492"/>
    </source>
</evidence>
<dbReference type="EMBL" id="JAGGJB010000002">
    <property type="protein sequence ID" value="MDN7124148.1"/>
    <property type="molecule type" value="Genomic_DNA"/>
</dbReference>
<evidence type="ECO:0000313" key="2">
    <source>
        <dbReference type="EMBL" id="MDN7128405.1"/>
    </source>
</evidence>
<dbReference type="AlphaFoldDB" id="A0AAW7QYK3"/>
<accession>A0AAW7QYK3</accession>
<gene>
    <name evidence="1" type="ORF">J6I90_04585</name>
    <name evidence="2" type="ORF">J6I92_00750</name>
</gene>
<dbReference type="EMBL" id="JAGGJC010000001">
    <property type="protein sequence ID" value="MDN7128405.1"/>
    <property type="molecule type" value="Genomic_DNA"/>
</dbReference>
<organism evidence="1 4">
    <name type="scientific">Pseudidiomarina terrestris</name>
    <dbReference type="NCBI Taxonomy" id="2820060"/>
    <lineage>
        <taxon>Bacteria</taxon>
        <taxon>Pseudomonadati</taxon>
        <taxon>Pseudomonadota</taxon>
        <taxon>Gammaproteobacteria</taxon>
        <taxon>Alteromonadales</taxon>
        <taxon>Idiomarinaceae</taxon>
        <taxon>Pseudidiomarina</taxon>
    </lineage>
</organism>
<dbReference type="Proteomes" id="UP001169491">
    <property type="component" value="Unassembled WGS sequence"/>
</dbReference>